<sequence>MSVEHTWPPVVDRATWNDARGVLLQQEKALTRMKDAISAARRRMPMVEVRADYAFDGPEGTATLLDLFGGHPQLIVQHFMFAPDWAEGCDGCSMMAEHIGPLSHLHARRTAFALTSRAPVDRLYAFRDRMGWRLPWYSTVGEAFNADFGATVDGEERQAVSVFLRRGDRVFHTWSTHARGEEPFMLVFDLLDLTPFGRQEDWENSPAGVPQEPAYSWMRLSDDYGAPEHPCTCRDSSP</sequence>
<dbReference type="EMBL" id="JAJAQC010000010">
    <property type="protein sequence ID" value="MDA0564317.1"/>
    <property type="molecule type" value="Genomic_DNA"/>
</dbReference>
<gene>
    <name evidence="1" type="ORF">LG943_08250</name>
</gene>
<evidence type="ECO:0000313" key="1">
    <source>
        <dbReference type="EMBL" id="MDA0564317.1"/>
    </source>
</evidence>
<protein>
    <submittedName>
        <fullName evidence="1">DUF899 domain-containing protein</fullName>
    </submittedName>
</protein>
<comment type="caution">
    <text evidence="1">The sequence shown here is derived from an EMBL/GenBank/DDBJ whole genome shotgun (WGS) entry which is preliminary data.</text>
</comment>
<proteinExistence type="predicted"/>
<evidence type="ECO:0000313" key="2">
    <source>
        <dbReference type="Proteomes" id="UP001140076"/>
    </source>
</evidence>
<organism evidence="1 2">
    <name type="scientific">Streptomonospora mangrovi</name>
    <dbReference type="NCBI Taxonomy" id="2883123"/>
    <lineage>
        <taxon>Bacteria</taxon>
        <taxon>Bacillati</taxon>
        <taxon>Actinomycetota</taxon>
        <taxon>Actinomycetes</taxon>
        <taxon>Streptosporangiales</taxon>
        <taxon>Nocardiopsidaceae</taxon>
        <taxon>Streptomonospora</taxon>
    </lineage>
</organism>
<keyword evidence="2" id="KW-1185">Reference proteome</keyword>
<dbReference type="Proteomes" id="UP001140076">
    <property type="component" value="Unassembled WGS sequence"/>
</dbReference>
<dbReference type="RefSeq" id="WP_270071604.1">
    <property type="nucleotide sequence ID" value="NZ_JAJAQC010000010.1"/>
</dbReference>
<dbReference type="Pfam" id="PF05988">
    <property type="entry name" value="DUF899"/>
    <property type="match status" value="1"/>
</dbReference>
<reference evidence="1" key="1">
    <citation type="submission" date="2021-10" db="EMBL/GenBank/DDBJ databases">
        <title>Streptomonospora sp. nov., isolated from mangrove soil.</title>
        <authorList>
            <person name="Chen X."/>
            <person name="Ge X."/>
            <person name="Liu W."/>
        </authorList>
    </citation>
    <scope>NUCLEOTIDE SEQUENCE</scope>
    <source>
        <strain evidence="1">S1-112</strain>
    </source>
</reference>
<dbReference type="InterPro" id="IPR010296">
    <property type="entry name" value="DUF899_thioredox"/>
</dbReference>
<dbReference type="AlphaFoldDB" id="A0A9X3NJ03"/>
<accession>A0A9X3NJ03</accession>
<name>A0A9X3NJ03_9ACTN</name>